<dbReference type="AlphaFoldDB" id="A0A1G6MCQ8"/>
<accession>A0A1G6MCQ8</accession>
<dbReference type="InterPro" id="IPR054202">
    <property type="entry name" value="DUF6907"/>
</dbReference>
<dbReference type="STRING" id="1271860.SAMN05216174_102463"/>
<name>A0A1G6MCQ8_9PSEU</name>
<reference evidence="2" key="1">
    <citation type="submission" date="2016-10" db="EMBL/GenBank/DDBJ databases">
        <authorList>
            <person name="Varghese N."/>
            <person name="Submissions S."/>
        </authorList>
    </citation>
    <scope>NUCLEOTIDE SEQUENCE [LARGE SCALE GENOMIC DNA]</scope>
    <source>
        <strain evidence="2">IBRC-M 10403</strain>
    </source>
</reference>
<protein>
    <submittedName>
        <fullName evidence="1">Uncharacterized protein</fullName>
    </submittedName>
</protein>
<proteinExistence type="predicted"/>
<sequence length="124" mass="13096">MSELMTAAEHPWWTALSSIPHAGPCPSWCTLGDGHKYDSDGPDGAIRAHSAEFGAHLPAMGVCLTTVEMWQAGEVTITEPSVEVFGDFSFSDPDDAMPLLTAITRARAALRDHLACAAEAGVQG</sequence>
<dbReference type="Pfam" id="PF21848">
    <property type="entry name" value="DUF6907"/>
    <property type="match status" value="1"/>
</dbReference>
<keyword evidence="2" id="KW-1185">Reference proteome</keyword>
<gene>
    <name evidence="1" type="ORF">SAMN05216174_102463</name>
</gene>
<dbReference type="EMBL" id="FMZZ01000002">
    <property type="protein sequence ID" value="SDC52766.1"/>
    <property type="molecule type" value="Genomic_DNA"/>
</dbReference>
<evidence type="ECO:0000313" key="2">
    <source>
        <dbReference type="Proteomes" id="UP000199501"/>
    </source>
</evidence>
<dbReference type="Proteomes" id="UP000199501">
    <property type="component" value="Unassembled WGS sequence"/>
</dbReference>
<dbReference type="RefSeq" id="WP_091449199.1">
    <property type="nucleotide sequence ID" value="NZ_FMZZ01000002.1"/>
</dbReference>
<evidence type="ECO:0000313" key="1">
    <source>
        <dbReference type="EMBL" id="SDC52766.1"/>
    </source>
</evidence>
<organism evidence="1 2">
    <name type="scientific">Actinokineospora iranica</name>
    <dbReference type="NCBI Taxonomy" id="1271860"/>
    <lineage>
        <taxon>Bacteria</taxon>
        <taxon>Bacillati</taxon>
        <taxon>Actinomycetota</taxon>
        <taxon>Actinomycetes</taxon>
        <taxon>Pseudonocardiales</taxon>
        <taxon>Pseudonocardiaceae</taxon>
        <taxon>Actinokineospora</taxon>
    </lineage>
</organism>